<dbReference type="AlphaFoldDB" id="A0A1M7LPD4"/>
<evidence type="ECO:0008006" key="3">
    <source>
        <dbReference type="Google" id="ProtNLM"/>
    </source>
</evidence>
<sequence length="131" mass="15405">MENVKRDSQINITNKSSVEKEINNKLCNEIRRLIKDKNFLTAEQQIKHAMSEHAHSPIPHNLMGILLETQKDHRLALKHFRAAYALDPTYWPVKYNMDQYVSFLPISHLAYDEDDDCNKKQGKRIFTHTLD</sequence>
<dbReference type="OrthoDB" id="1690769at2"/>
<dbReference type="InterPro" id="IPR011990">
    <property type="entry name" value="TPR-like_helical_dom_sf"/>
</dbReference>
<dbReference type="RefSeq" id="WP_084139322.1">
    <property type="nucleotide sequence ID" value="NZ_FRCP01000017.1"/>
</dbReference>
<gene>
    <name evidence="1" type="ORF">SAMN02746066_03319</name>
</gene>
<protein>
    <recommendedName>
        <fullName evidence="3">Tetratricopeptide repeat-containing protein</fullName>
    </recommendedName>
</protein>
<keyword evidence="2" id="KW-1185">Reference proteome</keyword>
<name>A0A1M7LPD4_9FIRM</name>
<evidence type="ECO:0000313" key="2">
    <source>
        <dbReference type="Proteomes" id="UP000184038"/>
    </source>
</evidence>
<dbReference type="Proteomes" id="UP000184038">
    <property type="component" value="Unassembled WGS sequence"/>
</dbReference>
<evidence type="ECO:0000313" key="1">
    <source>
        <dbReference type="EMBL" id="SHM79515.1"/>
    </source>
</evidence>
<reference evidence="1 2" key="1">
    <citation type="submission" date="2016-11" db="EMBL/GenBank/DDBJ databases">
        <authorList>
            <person name="Jaros S."/>
            <person name="Januszkiewicz K."/>
            <person name="Wedrychowicz H."/>
        </authorList>
    </citation>
    <scope>NUCLEOTIDE SEQUENCE [LARGE SCALE GENOMIC DNA]</scope>
    <source>
        <strain evidence="1 2">DSM 15930</strain>
    </source>
</reference>
<proteinExistence type="predicted"/>
<organism evidence="1 2">
    <name type="scientific">Anaerosporobacter mobilis DSM 15930</name>
    <dbReference type="NCBI Taxonomy" id="1120996"/>
    <lineage>
        <taxon>Bacteria</taxon>
        <taxon>Bacillati</taxon>
        <taxon>Bacillota</taxon>
        <taxon>Clostridia</taxon>
        <taxon>Lachnospirales</taxon>
        <taxon>Lachnospiraceae</taxon>
        <taxon>Anaerosporobacter</taxon>
    </lineage>
</organism>
<dbReference type="STRING" id="1120996.SAMN02746066_03319"/>
<accession>A0A1M7LPD4</accession>
<dbReference type="SUPFAM" id="SSF48452">
    <property type="entry name" value="TPR-like"/>
    <property type="match status" value="1"/>
</dbReference>
<dbReference type="EMBL" id="FRCP01000017">
    <property type="protein sequence ID" value="SHM79515.1"/>
    <property type="molecule type" value="Genomic_DNA"/>
</dbReference>
<dbReference type="Gene3D" id="1.25.40.10">
    <property type="entry name" value="Tetratricopeptide repeat domain"/>
    <property type="match status" value="1"/>
</dbReference>